<protein>
    <submittedName>
        <fullName evidence="2">SAM-dependent methyltransferase</fullName>
    </submittedName>
</protein>
<keyword evidence="2" id="KW-0489">Methyltransferase</keyword>
<dbReference type="GO" id="GO:0016829">
    <property type="term" value="F:lyase activity"/>
    <property type="evidence" value="ECO:0007669"/>
    <property type="project" value="UniProtKB-KW"/>
</dbReference>
<dbReference type="InterPro" id="IPR029063">
    <property type="entry name" value="SAM-dependent_MTases_sf"/>
</dbReference>
<evidence type="ECO:0000313" key="3">
    <source>
        <dbReference type="Proteomes" id="UP001195422"/>
    </source>
</evidence>
<keyword evidence="2" id="KW-0808">Transferase</keyword>
<sequence>MEINYGLSYRLGVHPWEHYAKIHGDSFEHQLRIELEQHAGDSPGLLPRAIDLGCGSGSHGRRMAAAGFEVVGVEAQQLPLVRARRQAGPHETYVHADVTDLSELAAGFDFFLDSGCLQGLSDAARTRYGQEVGRLAAPGATFLSLQFDNSRFSSFIGGISREELEDVLSQWALIDDYPADTRGLGWLQKRTRPHWYRFLYR</sequence>
<evidence type="ECO:0000313" key="2">
    <source>
        <dbReference type="EMBL" id="MBP2399094.1"/>
    </source>
</evidence>
<dbReference type="Pfam" id="PF13649">
    <property type="entry name" value="Methyltransf_25"/>
    <property type="match status" value="1"/>
</dbReference>
<dbReference type="EMBL" id="JAGIOJ010000001">
    <property type="protein sequence ID" value="MBP2399094.1"/>
    <property type="molecule type" value="Genomic_DNA"/>
</dbReference>
<keyword evidence="2" id="KW-0456">Lyase</keyword>
<dbReference type="Gene3D" id="3.40.50.150">
    <property type="entry name" value="Vaccinia Virus protein VP39"/>
    <property type="match status" value="1"/>
</dbReference>
<name>A0ABS4XRF5_GLUPR</name>
<organism evidence="2 3">
    <name type="scientific">Glutamicibacter protophormiae</name>
    <name type="common">Brevibacterium protophormiae</name>
    <dbReference type="NCBI Taxonomy" id="37930"/>
    <lineage>
        <taxon>Bacteria</taxon>
        <taxon>Bacillati</taxon>
        <taxon>Actinomycetota</taxon>
        <taxon>Actinomycetes</taxon>
        <taxon>Micrococcales</taxon>
        <taxon>Micrococcaceae</taxon>
        <taxon>Glutamicibacter</taxon>
    </lineage>
</organism>
<reference evidence="2 3" key="1">
    <citation type="submission" date="2021-03" db="EMBL/GenBank/DDBJ databases">
        <title>Sequencing the genomes of 1000 actinobacteria strains.</title>
        <authorList>
            <person name="Klenk H.-P."/>
        </authorList>
    </citation>
    <scope>NUCLEOTIDE SEQUENCE [LARGE SCALE GENOMIC DNA]</scope>
    <source>
        <strain evidence="2 3">DSM 20168</strain>
    </source>
</reference>
<gene>
    <name evidence="2" type="ORF">JOF39_002175</name>
</gene>
<dbReference type="CDD" id="cd02440">
    <property type="entry name" value="AdoMet_MTases"/>
    <property type="match status" value="1"/>
</dbReference>
<keyword evidence="3" id="KW-1185">Reference proteome</keyword>
<evidence type="ECO:0000259" key="1">
    <source>
        <dbReference type="Pfam" id="PF13649"/>
    </source>
</evidence>
<dbReference type="InterPro" id="IPR041698">
    <property type="entry name" value="Methyltransf_25"/>
</dbReference>
<dbReference type="RefSeq" id="WP_188949212.1">
    <property type="nucleotide sequence ID" value="NZ_BMPH01000012.1"/>
</dbReference>
<dbReference type="Proteomes" id="UP001195422">
    <property type="component" value="Unassembled WGS sequence"/>
</dbReference>
<proteinExistence type="predicted"/>
<dbReference type="SUPFAM" id="SSF53335">
    <property type="entry name" value="S-adenosyl-L-methionine-dependent methyltransferases"/>
    <property type="match status" value="1"/>
</dbReference>
<dbReference type="GO" id="GO:0032259">
    <property type="term" value="P:methylation"/>
    <property type="evidence" value="ECO:0007669"/>
    <property type="project" value="UniProtKB-KW"/>
</dbReference>
<accession>A0ABS4XRF5</accession>
<dbReference type="GO" id="GO:0008168">
    <property type="term" value="F:methyltransferase activity"/>
    <property type="evidence" value="ECO:0007669"/>
    <property type="project" value="UniProtKB-KW"/>
</dbReference>
<comment type="caution">
    <text evidence="2">The sequence shown here is derived from an EMBL/GenBank/DDBJ whole genome shotgun (WGS) entry which is preliminary data.</text>
</comment>
<feature type="domain" description="Methyltransferase" evidence="1">
    <location>
        <begin position="50"/>
        <end position="139"/>
    </location>
</feature>